<name>A0A1H3JWC7_9ACTN</name>
<feature type="compositionally biased region" description="Polar residues" evidence="1">
    <location>
        <begin position="249"/>
        <end position="258"/>
    </location>
</feature>
<keyword evidence="3" id="KW-1185">Reference proteome</keyword>
<evidence type="ECO:0000313" key="2">
    <source>
        <dbReference type="EMBL" id="SDY44252.1"/>
    </source>
</evidence>
<reference evidence="3" key="1">
    <citation type="submission" date="2016-10" db="EMBL/GenBank/DDBJ databases">
        <authorList>
            <person name="Varghese N."/>
            <person name="Submissions S."/>
        </authorList>
    </citation>
    <scope>NUCLEOTIDE SEQUENCE [LARGE SCALE GENOMIC DNA]</scope>
    <source>
        <strain evidence="3">DSM 45245</strain>
    </source>
</reference>
<evidence type="ECO:0000313" key="3">
    <source>
        <dbReference type="Proteomes" id="UP000242415"/>
    </source>
</evidence>
<dbReference type="AlphaFoldDB" id="A0A1H3JWC7"/>
<dbReference type="Proteomes" id="UP000242415">
    <property type="component" value="Unassembled WGS sequence"/>
</dbReference>
<organism evidence="2 3">
    <name type="scientific">Micromonospora pattaloongensis</name>
    <dbReference type="NCBI Taxonomy" id="405436"/>
    <lineage>
        <taxon>Bacteria</taxon>
        <taxon>Bacillati</taxon>
        <taxon>Actinomycetota</taxon>
        <taxon>Actinomycetes</taxon>
        <taxon>Micromonosporales</taxon>
        <taxon>Micromonosporaceae</taxon>
        <taxon>Micromonospora</taxon>
    </lineage>
</organism>
<dbReference type="EMBL" id="FNPH01000002">
    <property type="protein sequence ID" value="SDY44252.1"/>
    <property type="molecule type" value="Genomic_DNA"/>
</dbReference>
<dbReference type="STRING" id="405436.SAMN05444365_102275"/>
<evidence type="ECO:0000256" key="1">
    <source>
        <dbReference type="SAM" id="MobiDB-lite"/>
    </source>
</evidence>
<protein>
    <submittedName>
        <fullName evidence="2">Uncharacterized protein</fullName>
    </submittedName>
</protein>
<feature type="region of interest" description="Disordered" evidence="1">
    <location>
        <begin position="249"/>
        <end position="315"/>
    </location>
</feature>
<sequence>MYFSHISAFTSCGCRLTGHAHVAELAPGKPAATGRWRPGGAPSWRPCGPATTRIRVVPGFSAHTRGEGRPGAVIGARSAAGYSSIRYVGPEKTVSNGNSTATGVDPVGTDHTRAAFTVARGFVVVSSLRRLLRLPVASSSLLDEANWPLSSTTSAKSMDEPGVLPMFVNVASTRQNSFPASGVAVMYSGTSDSPCHFGLAAACGIDLMPQTSFVTVIRHWTGGELSLKVWVYSNGCPTFTRCKCEVSSADPQSSSRSGGVNLGSEHACSRSTDGVASGAAESGGGDDEQAAAPTRTARLRREDKDDRRIAGTYVD</sequence>
<gene>
    <name evidence="2" type="ORF">SAMN05444365_102275</name>
</gene>
<feature type="compositionally biased region" description="Basic and acidic residues" evidence="1">
    <location>
        <begin position="299"/>
        <end position="309"/>
    </location>
</feature>
<accession>A0A1H3JWC7</accession>
<proteinExistence type="predicted"/>